<dbReference type="OrthoDB" id="9764154at2"/>
<dbReference type="EMBL" id="FRCS01000009">
    <property type="protein sequence ID" value="SHN43473.1"/>
    <property type="molecule type" value="Genomic_DNA"/>
</dbReference>
<feature type="domain" description="PAC" evidence="10">
    <location>
        <begin position="94"/>
        <end position="145"/>
    </location>
</feature>
<evidence type="ECO:0000256" key="2">
    <source>
        <dbReference type="ARBA" id="ARBA00012438"/>
    </source>
</evidence>
<dbReference type="InterPro" id="IPR000014">
    <property type="entry name" value="PAS"/>
</dbReference>
<accession>A0A1M7RB38</accession>
<comment type="catalytic activity">
    <reaction evidence="1">
        <text>ATP + protein L-histidine = ADP + protein N-phospho-L-histidine.</text>
        <dbReference type="EC" id="2.7.13.3"/>
    </reaction>
</comment>
<organism evidence="11 12">
    <name type="scientific">Cryptosporangium aurantiacum</name>
    <dbReference type="NCBI Taxonomy" id="134849"/>
    <lineage>
        <taxon>Bacteria</taxon>
        <taxon>Bacillati</taxon>
        <taxon>Actinomycetota</taxon>
        <taxon>Actinomycetes</taxon>
        <taxon>Cryptosporangiales</taxon>
        <taxon>Cryptosporangiaceae</taxon>
        <taxon>Cryptosporangium</taxon>
    </lineage>
</organism>
<dbReference type="SMART" id="SM00091">
    <property type="entry name" value="PAS"/>
    <property type="match status" value="2"/>
</dbReference>
<dbReference type="GO" id="GO:0005524">
    <property type="term" value="F:ATP binding"/>
    <property type="evidence" value="ECO:0007669"/>
    <property type="project" value="UniProtKB-KW"/>
</dbReference>
<dbReference type="Proteomes" id="UP000184440">
    <property type="component" value="Unassembled WGS sequence"/>
</dbReference>
<evidence type="ECO:0000256" key="5">
    <source>
        <dbReference type="ARBA" id="ARBA00022777"/>
    </source>
</evidence>
<dbReference type="SMART" id="SM00387">
    <property type="entry name" value="HATPase_c"/>
    <property type="match status" value="1"/>
</dbReference>
<dbReference type="SUPFAM" id="SSF55874">
    <property type="entry name" value="ATPase domain of HSP90 chaperone/DNA topoisomerase II/histidine kinase"/>
    <property type="match status" value="1"/>
</dbReference>
<dbReference type="GO" id="GO:0000160">
    <property type="term" value="P:phosphorelay signal transduction system"/>
    <property type="evidence" value="ECO:0007669"/>
    <property type="project" value="UniProtKB-KW"/>
</dbReference>
<dbReference type="InterPro" id="IPR005467">
    <property type="entry name" value="His_kinase_dom"/>
</dbReference>
<protein>
    <recommendedName>
        <fullName evidence="2">histidine kinase</fullName>
        <ecNumber evidence="2">2.7.13.3</ecNumber>
    </recommendedName>
</protein>
<keyword evidence="3" id="KW-0808">Transferase</keyword>
<evidence type="ECO:0000256" key="3">
    <source>
        <dbReference type="ARBA" id="ARBA00022679"/>
    </source>
</evidence>
<name>A0A1M7RB38_9ACTN</name>
<dbReference type="GO" id="GO:0004673">
    <property type="term" value="F:protein histidine kinase activity"/>
    <property type="evidence" value="ECO:0007669"/>
    <property type="project" value="UniProtKB-EC"/>
</dbReference>
<keyword evidence="5" id="KW-0418">Kinase</keyword>
<feature type="domain" description="Histidine kinase" evidence="8">
    <location>
        <begin position="351"/>
        <end position="564"/>
    </location>
</feature>
<dbReference type="STRING" id="134849.SAMN05443668_109186"/>
<evidence type="ECO:0000259" key="9">
    <source>
        <dbReference type="PROSITE" id="PS50112"/>
    </source>
</evidence>
<gene>
    <name evidence="11" type="ORF">SAMN05443668_109186</name>
</gene>
<dbReference type="Gene3D" id="1.10.287.130">
    <property type="match status" value="1"/>
</dbReference>
<evidence type="ECO:0000313" key="12">
    <source>
        <dbReference type="Proteomes" id="UP000184440"/>
    </source>
</evidence>
<feature type="domain" description="PAS" evidence="9">
    <location>
        <begin position="34"/>
        <end position="72"/>
    </location>
</feature>
<dbReference type="PANTHER" id="PTHR43065">
    <property type="entry name" value="SENSOR HISTIDINE KINASE"/>
    <property type="match status" value="1"/>
</dbReference>
<evidence type="ECO:0000259" key="10">
    <source>
        <dbReference type="PROSITE" id="PS50113"/>
    </source>
</evidence>
<dbReference type="InterPro" id="IPR004358">
    <property type="entry name" value="Sig_transdc_His_kin-like_C"/>
</dbReference>
<dbReference type="CDD" id="cd00130">
    <property type="entry name" value="PAS"/>
    <property type="match status" value="1"/>
</dbReference>
<evidence type="ECO:0000256" key="6">
    <source>
        <dbReference type="ARBA" id="ARBA00022840"/>
    </source>
</evidence>
<dbReference type="RefSeq" id="WP_073260794.1">
    <property type="nucleotide sequence ID" value="NZ_FRCS01000009.1"/>
</dbReference>
<evidence type="ECO:0000256" key="7">
    <source>
        <dbReference type="ARBA" id="ARBA00023012"/>
    </source>
</evidence>
<dbReference type="InterPro" id="IPR013656">
    <property type="entry name" value="PAS_4"/>
</dbReference>
<dbReference type="InterPro" id="IPR036890">
    <property type="entry name" value="HATPase_C_sf"/>
</dbReference>
<dbReference type="Gene3D" id="3.30.565.10">
    <property type="entry name" value="Histidine kinase-like ATPase, C-terminal domain"/>
    <property type="match status" value="1"/>
</dbReference>
<dbReference type="SUPFAM" id="SSF55785">
    <property type="entry name" value="PYP-like sensor domain (PAS domain)"/>
    <property type="match status" value="2"/>
</dbReference>
<dbReference type="Gene3D" id="3.30.450.20">
    <property type="entry name" value="PAS domain"/>
    <property type="match status" value="2"/>
</dbReference>
<dbReference type="PROSITE" id="PS50113">
    <property type="entry name" value="PAC"/>
    <property type="match status" value="1"/>
</dbReference>
<evidence type="ECO:0000256" key="1">
    <source>
        <dbReference type="ARBA" id="ARBA00000085"/>
    </source>
</evidence>
<keyword evidence="7" id="KW-0902">Two-component regulatory system</keyword>
<dbReference type="Pfam" id="PF08448">
    <property type="entry name" value="PAS_4"/>
    <property type="match status" value="2"/>
</dbReference>
<dbReference type="InterPro" id="IPR000700">
    <property type="entry name" value="PAS-assoc_C"/>
</dbReference>
<dbReference type="PANTHER" id="PTHR43065:SF46">
    <property type="entry name" value="C4-DICARBOXYLATE TRANSPORT SENSOR PROTEIN DCTB"/>
    <property type="match status" value="1"/>
</dbReference>
<evidence type="ECO:0000313" key="11">
    <source>
        <dbReference type="EMBL" id="SHN43473.1"/>
    </source>
</evidence>
<reference evidence="11 12" key="1">
    <citation type="submission" date="2016-11" db="EMBL/GenBank/DDBJ databases">
        <authorList>
            <person name="Jaros S."/>
            <person name="Januszkiewicz K."/>
            <person name="Wedrychowicz H."/>
        </authorList>
    </citation>
    <scope>NUCLEOTIDE SEQUENCE [LARGE SCALE GENOMIC DNA]</scope>
    <source>
        <strain evidence="11 12">DSM 46144</strain>
    </source>
</reference>
<proteinExistence type="predicted"/>
<evidence type="ECO:0000256" key="4">
    <source>
        <dbReference type="ARBA" id="ARBA00022741"/>
    </source>
</evidence>
<sequence length="577" mass="62000">MGELGQPADAAPMVPSAEAMRRLGANALRSPLGLALADAEGRIEWMNPAFSQATGVSPADAVGRHPLDLLLPRASFPPDEVERLRREVASGGRLDLEYDTETRDGRPYSVSLRMGPGTGSDTGEYFVILTEDITERRRSAEEAQRIAERAEAVAHELHTERELLASVLSTIPHVVFWKDTEHRYLGCNEPYARLRGLGSEKDLVGKREGELDQDELGLLIAQIEGHVLDSGTPVVDQTVTVTSPDGPAQVLLLSVLPRHAEASTPGGVIGVGADVTRITALERQLAQATRLESIGQLAAGLAHEINTPVQYVSDNVLFLADSFTDVLEALRSIANVARGAEQDPRGDAPAPSVDDLRARLSLLVDGLDLDFLGTEIPSALEQTLEGVGRVAEIVRAMKEFSHPGQGRTDTDLNRAVESTVQVSRNEWKYVAHMEMELDPAVGLVPCYEGELKQVVLNLIVNAAHAIAEQQARRGEQEQGRIGISTRRVGDSVQIAVSDTGTGMDEATRMRIFDPFFTTKEVGKGTGQGLAMAHSCVVGKHGGSIEVDSVVGEGTTFRLILPGTVDQPDPGPDPMAGW</sequence>
<keyword evidence="4" id="KW-0547">Nucleotide-binding</keyword>
<dbReference type="InterPro" id="IPR003594">
    <property type="entry name" value="HATPase_dom"/>
</dbReference>
<evidence type="ECO:0000259" key="8">
    <source>
        <dbReference type="PROSITE" id="PS50109"/>
    </source>
</evidence>
<dbReference type="InterPro" id="IPR035965">
    <property type="entry name" value="PAS-like_dom_sf"/>
</dbReference>
<dbReference type="PRINTS" id="PR00344">
    <property type="entry name" value="BCTRLSENSOR"/>
</dbReference>
<dbReference type="PROSITE" id="PS50109">
    <property type="entry name" value="HIS_KIN"/>
    <property type="match status" value="1"/>
</dbReference>
<dbReference type="NCBIfam" id="TIGR00229">
    <property type="entry name" value="sensory_box"/>
    <property type="match status" value="1"/>
</dbReference>
<dbReference type="AlphaFoldDB" id="A0A1M7RB38"/>
<dbReference type="Pfam" id="PF02518">
    <property type="entry name" value="HATPase_c"/>
    <property type="match status" value="1"/>
</dbReference>
<keyword evidence="12" id="KW-1185">Reference proteome</keyword>
<dbReference type="PROSITE" id="PS50112">
    <property type="entry name" value="PAS"/>
    <property type="match status" value="1"/>
</dbReference>
<keyword evidence="6" id="KW-0067">ATP-binding</keyword>
<dbReference type="EC" id="2.7.13.3" evidence="2"/>